<name>A0AAD9HIN6_9PEZI</name>
<dbReference type="EMBL" id="MU842873">
    <property type="protein sequence ID" value="KAK2028806.1"/>
    <property type="molecule type" value="Genomic_DNA"/>
</dbReference>
<dbReference type="Proteomes" id="UP001232148">
    <property type="component" value="Unassembled WGS sequence"/>
</dbReference>
<comment type="caution">
    <text evidence="2">The sequence shown here is derived from an EMBL/GenBank/DDBJ whole genome shotgun (WGS) entry which is preliminary data.</text>
</comment>
<gene>
    <name evidence="2" type="ORF">LX32DRAFT_693808</name>
</gene>
<protein>
    <submittedName>
        <fullName evidence="2">Uncharacterized protein</fullName>
    </submittedName>
</protein>
<feature type="transmembrane region" description="Helical" evidence="1">
    <location>
        <begin position="93"/>
        <end position="119"/>
    </location>
</feature>
<organism evidence="2 3">
    <name type="scientific">Colletotrichum zoysiae</name>
    <dbReference type="NCBI Taxonomy" id="1216348"/>
    <lineage>
        <taxon>Eukaryota</taxon>
        <taxon>Fungi</taxon>
        <taxon>Dikarya</taxon>
        <taxon>Ascomycota</taxon>
        <taxon>Pezizomycotina</taxon>
        <taxon>Sordariomycetes</taxon>
        <taxon>Hypocreomycetidae</taxon>
        <taxon>Glomerellales</taxon>
        <taxon>Glomerellaceae</taxon>
        <taxon>Colletotrichum</taxon>
        <taxon>Colletotrichum graminicola species complex</taxon>
    </lineage>
</organism>
<feature type="transmembrane region" description="Helical" evidence="1">
    <location>
        <begin position="125"/>
        <end position="144"/>
    </location>
</feature>
<reference evidence="2" key="1">
    <citation type="submission" date="2021-06" db="EMBL/GenBank/DDBJ databases">
        <title>Comparative genomics, transcriptomics and evolutionary studies reveal genomic signatures of adaptation to plant cell wall in hemibiotrophic fungi.</title>
        <authorList>
            <consortium name="DOE Joint Genome Institute"/>
            <person name="Baroncelli R."/>
            <person name="Diaz J.F."/>
            <person name="Benocci T."/>
            <person name="Peng M."/>
            <person name="Battaglia E."/>
            <person name="Haridas S."/>
            <person name="Andreopoulos W."/>
            <person name="Labutti K."/>
            <person name="Pangilinan J."/>
            <person name="Floch G.L."/>
            <person name="Makela M.R."/>
            <person name="Henrissat B."/>
            <person name="Grigoriev I.V."/>
            <person name="Crouch J.A."/>
            <person name="De Vries R.P."/>
            <person name="Sukno S.A."/>
            <person name="Thon M.R."/>
        </authorList>
    </citation>
    <scope>NUCLEOTIDE SEQUENCE</scope>
    <source>
        <strain evidence="2">MAFF235873</strain>
    </source>
</reference>
<accession>A0AAD9HIN6</accession>
<evidence type="ECO:0000256" key="1">
    <source>
        <dbReference type="SAM" id="Phobius"/>
    </source>
</evidence>
<keyword evidence="1" id="KW-0812">Transmembrane</keyword>
<keyword evidence="1" id="KW-1133">Transmembrane helix</keyword>
<sequence>MDDLPAGMALLWAADAAALGWADAPMYTVTSVSGRLCTEVPSSPGPAMRCARTAPAPAAAPDLDGLVFTVVPCSVAILWGLHRCARLWGRPKATAAAVAQGSILPVRFLAGCAVLSVLLWLTLPFSLFVAPASAVLASGLVVAFRHRDRLASPQGSRLLTRKMVRR</sequence>
<keyword evidence="1" id="KW-0472">Membrane</keyword>
<proteinExistence type="predicted"/>
<dbReference type="AlphaFoldDB" id="A0AAD9HIN6"/>
<keyword evidence="3" id="KW-1185">Reference proteome</keyword>
<feature type="transmembrane region" description="Helical" evidence="1">
    <location>
        <begin position="65"/>
        <end position="81"/>
    </location>
</feature>
<evidence type="ECO:0000313" key="2">
    <source>
        <dbReference type="EMBL" id="KAK2028806.1"/>
    </source>
</evidence>
<evidence type="ECO:0000313" key="3">
    <source>
        <dbReference type="Proteomes" id="UP001232148"/>
    </source>
</evidence>